<keyword evidence="4" id="KW-1185">Reference proteome</keyword>
<gene>
    <name evidence="3" type="ORF">JMJ35_003393</name>
</gene>
<feature type="compositionally biased region" description="Polar residues" evidence="1">
    <location>
        <begin position="102"/>
        <end position="113"/>
    </location>
</feature>
<organism evidence="3 4">
    <name type="scientific">Cladonia borealis</name>
    <dbReference type="NCBI Taxonomy" id="184061"/>
    <lineage>
        <taxon>Eukaryota</taxon>
        <taxon>Fungi</taxon>
        <taxon>Dikarya</taxon>
        <taxon>Ascomycota</taxon>
        <taxon>Pezizomycotina</taxon>
        <taxon>Lecanoromycetes</taxon>
        <taxon>OSLEUM clade</taxon>
        <taxon>Lecanoromycetidae</taxon>
        <taxon>Lecanorales</taxon>
        <taxon>Lecanorineae</taxon>
        <taxon>Cladoniaceae</taxon>
        <taxon>Cladonia</taxon>
    </lineage>
</organism>
<feature type="compositionally biased region" description="Low complexity" evidence="1">
    <location>
        <begin position="1"/>
        <end position="16"/>
    </location>
</feature>
<evidence type="ECO:0000256" key="1">
    <source>
        <dbReference type="SAM" id="MobiDB-lite"/>
    </source>
</evidence>
<dbReference type="EMBL" id="JAFEKC020000005">
    <property type="protein sequence ID" value="KAK0514776.1"/>
    <property type="molecule type" value="Genomic_DNA"/>
</dbReference>
<dbReference type="InterPro" id="IPR009057">
    <property type="entry name" value="Homeodomain-like_sf"/>
</dbReference>
<protein>
    <recommendedName>
        <fullName evidence="2">Myb-like domain-containing protein</fullName>
    </recommendedName>
</protein>
<evidence type="ECO:0000259" key="2">
    <source>
        <dbReference type="PROSITE" id="PS50090"/>
    </source>
</evidence>
<evidence type="ECO:0000313" key="3">
    <source>
        <dbReference type="EMBL" id="KAK0514776.1"/>
    </source>
</evidence>
<dbReference type="PROSITE" id="PS50090">
    <property type="entry name" value="MYB_LIKE"/>
    <property type="match status" value="1"/>
</dbReference>
<dbReference type="AlphaFoldDB" id="A0AA39R7A9"/>
<evidence type="ECO:0000313" key="4">
    <source>
        <dbReference type="Proteomes" id="UP001166286"/>
    </source>
</evidence>
<feature type="region of interest" description="Disordered" evidence="1">
    <location>
        <begin position="71"/>
        <end position="138"/>
    </location>
</feature>
<dbReference type="Pfam" id="PF13921">
    <property type="entry name" value="Myb_DNA-bind_6"/>
    <property type="match status" value="1"/>
</dbReference>
<feature type="domain" description="Myb-like" evidence="2">
    <location>
        <begin position="148"/>
        <end position="192"/>
    </location>
</feature>
<proteinExistence type="predicted"/>
<reference evidence="3" key="1">
    <citation type="submission" date="2023-03" db="EMBL/GenBank/DDBJ databases">
        <title>Complete genome of Cladonia borealis.</title>
        <authorList>
            <person name="Park H."/>
        </authorList>
    </citation>
    <scope>NUCLEOTIDE SEQUENCE</scope>
    <source>
        <strain evidence="3">ANT050790</strain>
    </source>
</reference>
<comment type="caution">
    <text evidence="3">The sequence shown here is derived from an EMBL/GenBank/DDBJ whole genome shotgun (WGS) entry which is preliminary data.</text>
</comment>
<dbReference type="InterPro" id="IPR001005">
    <property type="entry name" value="SANT/Myb"/>
</dbReference>
<feature type="region of interest" description="Disordered" evidence="1">
    <location>
        <begin position="202"/>
        <end position="222"/>
    </location>
</feature>
<dbReference type="SUPFAM" id="SSF46689">
    <property type="entry name" value="Homeodomain-like"/>
    <property type="match status" value="1"/>
</dbReference>
<accession>A0AA39R7A9</accession>
<sequence>MGSRDGYSSAGSGRSRSSNKHADSPFVDHWGGYTWDDGARQWTYDGCNGIYPPSRHDALLPDRLPFNGRKPFSDSYGHHFTPDENENVYPSDEYGRYRSKSPEGSSAHWSNSLPIRELGSNRRPRTVSPYTESPGSALERNQRYSSYSSWKLEEEERLVSLISEERYTWAEISMQFEHHDEDCVRKRWHKIKSEYPDVHYVNPKLSQPHLDGDIGSRRRRSG</sequence>
<name>A0AA39R7A9_9LECA</name>
<feature type="region of interest" description="Disordered" evidence="1">
    <location>
        <begin position="1"/>
        <end position="28"/>
    </location>
</feature>
<dbReference type="Proteomes" id="UP001166286">
    <property type="component" value="Unassembled WGS sequence"/>
</dbReference>